<evidence type="ECO:0000259" key="1">
    <source>
        <dbReference type="Pfam" id="PF04545"/>
    </source>
</evidence>
<dbReference type="InterPro" id="IPR007630">
    <property type="entry name" value="RNA_pol_sigma70_r4"/>
</dbReference>
<name>A0A1F5EHR0_9BACT</name>
<dbReference type="SUPFAM" id="SSF88659">
    <property type="entry name" value="Sigma3 and sigma4 domains of RNA polymerase sigma factors"/>
    <property type="match status" value="1"/>
</dbReference>
<dbReference type="GO" id="GO:0006352">
    <property type="term" value="P:DNA-templated transcription initiation"/>
    <property type="evidence" value="ECO:0007669"/>
    <property type="project" value="InterPro"/>
</dbReference>
<reference evidence="2 3" key="1">
    <citation type="journal article" date="2016" name="Nat. Commun.">
        <title>Thousands of microbial genomes shed light on interconnected biogeochemical processes in an aquifer system.</title>
        <authorList>
            <person name="Anantharaman K."/>
            <person name="Brown C.T."/>
            <person name="Hug L.A."/>
            <person name="Sharon I."/>
            <person name="Castelle C.J."/>
            <person name="Probst A.J."/>
            <person name="Thomas B.C."/>
            <person name="Singh A."/>
            <person name="Wilkins M.J."/>
            <person name="Karaoz U."/>
            <person name="Brodie E.L."/>
            <person name="Williams K.H."/>
            <person name="Hubbard S.S."/>
            <person name="Banfield J.F."/>
        </authorList>
    </citation>
    <scope>NUCLEOTIDE SEQUENCE [LARGE SCALE GENOMIC DNA]</scope>
</reference>
<evidence type="ECO:0000313" key="2">
    <source>
        <dbReference type="EMBL" id="OGD66893.1"/>
    </source>
</evidence>
<accession>A0A1F5EHR0</accession>
<gene>
    <name evidence="2" type="ORF">A2442_03350</name>
</gene>
<dbReference type="Gene3D" id="1.10.10.1250">
    <property type="entry name" value="RNA polymerase, subunit delta, N-terminal domain"/>
    <property type="match status" value="1"/>
</dbReference>
<comment type="caution">
    <text evidence="2">The sequence shown here is derived from an EMBL/GenBank/DDBJ whole genome shotgun (WGS) entry which is preliminary data.</text>
</comment>
<dbReference type="InterPro" id="IPR000943">
    <property type="entry name" value="RNA_pol_sigma70"/>
</dbReference>
<sequence length="343" mass="39585">MVILKTKPEKVTKKFLSVLPDRSHDVITRRFGLGGQSSKVTLDSIGKGYGITRERVRQIENSAIKNIRKSEAFKGESKIFDELYEIIEQLGGVVSEEDLLSYLHKNDVIQNHIHFLLVLGDPFSKEKENDKFKARWYTDNSLSETVHNALEKLYKELDENNLYTEDEIVTMFSNHAEDIEQKHKNPDTIKRWLNISKNIGRNNFDEWGLSASTNINAKGIRDYAYLSIRQHGSPLHFSEVAKSIEKNFSRKAHIATCHNELIKDPRFVLVGRGLYALTEWGYVGGVVRDVIKNILEKEGALTREEIIEKVLKERYIKENTVVVNLQDAKYFKKDSKGRYLIIK</sequence>
<proteinExistence type="predicted"/>
<dbReference type="STRING" id="1797582.A2442_03350"/>
<feature type="domain" description="RNA polymerase sigma-70 region 4" evidence="1">
    <location>
        <begin position="16"/>
        <end position="69"/>
    </location>
</feature>
<dbReference type="InterPro" id="IPR036388">
    <property type="entry name" value="WH-like_DNA-bd_sf"/>
</dbReference>
<dbReference type="PRINTS" id="PR00046">
    <property type="entry name" value="SIGMA70FCT"/>
</dbReference>
<evidence type="ECO:0000313" key="3">
    <source>
        <dbReference type="Proteomes" id="UP000179003"/>
    </source>
</evidence>
<dbReference type="PANTHER" id="PTHR30603:SF47">
    <property type="entry name" value="RNA POLYMERASE SIGMA FACTOR SIGD, CHLOROPLASTIC"/>
    <property type="match status" value="1"/>
</dbReference>
<organism evidence="2 3">
    <name type="scientific">Candidatus Campbellbacteria bacterium RIFOXYC2_FULL_35_25</name>
    <dbReference type="NCBI Taxonomy" id="1797582"/>
    <lineage>
        <taxon>Bacteria</taxon>
        <taxon>Candidatus Campbelliibacteriota</taxon>
    </lineage>
</organism>
<dbReference type="Pfam" id="PF04545">
    <property type="entry name" value="Sigma70_r4"/>
    <property type="match status" value="1"/>
</dbReference>
<dbReference type="EMBL" id="MFAE01000012">
    <property type="protein sequence ID" value="OGD66893.1"/>
    <property type="molecule type" value="Genomic_DNA"/>
</dbReference>
<protein>
    <recommendedName>
        <fullName evidence="1">RNA polymerase sigma-70 region 4 domain-containing protein</fullName>
    </recommendedName>
</protein>
<dbReference type="Proteomes" id="UP000179003">
    <property type="component" value="Unassembled WGS sequence"/>
</dbReference>
<dbReference type="AlphaFoldDB" id="A0A1F5EHR0"/>
<dbReference type="InterPro" id="IPR038087">
    <property type="entry name" value="RNAP_delta_N_dom_sf"/>
</dbReference>
<dbReference type="GO" id="GO:0003700">
    <property type="term" value="F:DNA-binding transcription factor activity"/>
    <property type="evidence" value="ECO:0007669"/>
    <property type="project" value="InterPro"/>
</dbReference>
<dbReference type="InterPro" id="IPR013324">
    <property type="entry name" value="RNA_pol_sigma_r3/r4-like"/>
</dbReference>
<dbReference type="InterPro" id="IPR050239">
    <property type="entry name" value="Sigma-70_RNA_pol_init_factors"/>
</dbReference>
<dbReference type="PANTHER" id="PTHR30603">
    <property type="entry name" value="RNA POLYMERASE SIGMA FACTOR RPO"/>
    <property type="match status" value="1"/>
</dbReference>
<dbReference type="Gene3D" id="1.10.10.10">
    <property type="entry name" value="Winged helix-like DNA-binding domain superfamily/Winged helix DNA-binding domain"/>
    <property type="match status" value="1"/>
</dbReference>